<evidence type="ECO:0000259" key="15">
    <source>
        <dbReference type="Pfam" id="PF02768"/>
    </source>
</evidence>
<dbReference type="InterPro" id="IPR022637">
    <property type="entry name" value="DNA_polIII_beta_cen"/>
</dbReference>
<evidence type="ECO:0000256" key="5">
    <source>
        <dbReference type="ARBA" id="ARBA00022679"/>
    </source>
</evidence>
<dbReference type="SUPFAM" id="SSF55979">
    <property type="entry name" value="DNA clamp"/>
    <property type="match status" value="2"/>
</dbReference>
<gene>
    <name evidence="16" type="ORF">J2S04_002304</name>
</gene>
<comment type="similarity">
    <text evidence="2">Belongs to the beta sliding clamp family.</text>
</comment>
<evidence type="ECO:0000256" key="6">
    <source>
        <dbReference type="ARBA" id="ARBA00022695"/>
    </source>
</evidence>
<dbReference type="Pfam" id="PF02767">
    <property type="entry name" value="DNA_pol3_beta_2"/>
    <property type="match status" value="1"/>
</dbReference>
<dbReference type="Gene3D" id="3.10.150.10">
    <property type="entry name" value="DNA Polymerase III, subunit A, domain 2"/>
    <property type="match status" value="1"/>
</dbReference>
<feature type="domain" description="DNA polymerase III beta sliding clamp N-terminal" evidence="13">
    <location>
        <begin position="1"/>
        <end position="122"/>
    </location>
</feature>
<evidence type="ECO:0000256" key="3">
    <source>
        <dbReference type="ARBA" id="ARBA00021035"/>
    </source>
</evidence>
<dbReference type="PANTHER" id="PTHR30478:SF0">
    <property type="entry name" value="BETA SLIDING CLAMP"/>
    <property type="match status" value="1"/>
</dbReference>
<keyword evidence="6 16" id="KW-0548">Nucleotidyltransferase</keyword>
<evidence type="ECO:0000259" key="13">
    <source>
        <dbReference type="Pfam" id="PF00712"/>
    </source>
</evidence>
<dbReference type="InterPro" id="IPR046938">
    <property type="entry name" value="DNA_clamp_sf"/>
</dbReference>
<feature type="domain" description="DNA polymerase III beta sliding clamp central" evidence="14">
    <location>
        <begin position="136"/>
        <end position="251"/>
    </location>
</feature>
<accession>A0ABT9LYJ4</accession>
<evidence type="ECO:0000256" key="10">
    <source>
        <dbReference type="ARBA" id="ARBA00030988"/>
    </source>
</evidence>
<sequence>MKIDIKKVALVKALQELKETTLEKATNFARFVKIAVNQDDSRVDFTTSNMEATTRVTVWESAMNTPVTIHQSGEAVVPYKMLADMATRSHDTLTLSTEKTKLTIRTGKTHMELAGIDPKDFLAYQYQDDEREAFRVPASKLKALIQYTAFAASTSEVRPILTGVYLVAENGQLKASATDGLCLSTASCTLESLESAHLIIPATTLSKWVKHLPEDDDEEVLIQFGESGLQVTWDDDSHQVMMRALSGQYPDINRLIAQKPLQYQLRLNRLEWLQALERIGILSESSAPRVTLTFREEGCHVESKSEQYGQGSDWVAILAKSALPDFPITFNPRLLISQLKAMRGEEVLVGMNGPNEPVFFKDGFTDFDMLGLLSPVLSPRQQQQSA</sequence>
<dbReference type="Proteomes" id="UP001229209">
    <property type="component" value="Unassembled WGS sequence"/>
</dbReference>
<dbReference type="InterPro" id="IPR022635">
    <property type="entry name" value="DNA_polIII_beta_C"/>
</dbReference>
<evidence type="ECO:0000259" key="14">
    <source>
        <dbReference type="Pfam" id="PF02767"/>
    </source>
</evidence>
<feature type="domain" description="DNA polymerase III beta sliding clamp C-terminal" evidence="15">
    <location>
        <begin position="267"/>
        <end position="362"/>
    </location>
</feature>
<evidence type="ECO:0000313" key="16">
    <source>
        <dbReference type="EMBL" id="MDP9729331.1"/>
    </source>
</evidence>
<comment type="caution">
    <text evidence="16">The sequence shown here is derived from an EMBL/GenBank/DDBJ whole genome shotgun (WGS) entry which is preliminary data.</text>
</comment>
<dbReference type="InterPro" id="IPR001001">
    <property type="entry name" value="DNA_polIII_beta"/>
</dbReference>
<evidence type="ECO:0000313" key="17">
    <source>
        <dbReference type="Proteomes" id="UP001229209"/>
    </source>
</evidence>
<dbReference type="InterPro" id="IPR022634">
    <property type="entry name" value="DNA_polIII_beta_N"/>
</dbReference>
<keyword evidence="7" id="KW-0235">DNA replication</keyword>
<dbReference type="Pfam" id="PF02768">
    <property type="entry name" value="DNA_pol3_beta_3"/>
    <property type="match status" value="1"/>
</dbReference>
<dbReference type="CDD" id="cd00140">
    <property type="entry name" value="beta_clamp"/>
    <property type="match status" value="1"/>
</dbReference>
<keyword evidence="9" id="KW-0238">DNA-binding</keyword>
<dbReference type="RefSeq" id="WP_203115818.1">
    <property type="nucleotide sequence ID" value="NZ_JAURUO010000013.1"/>
</dbReference>
<evidence type="ECO:0000256" key="4">
    <source>
        <dbReference type="ARBA" id="ARBA00022490"/>
    </source>
</evidence>
<reference evidence="16 17" key="1">
    <citation type="submission" date="2023-07" db="EMBL/GenBank/DDBJ databases">
        <title>Genomic Encyclopedia of Type Strains, Phase IV (KMG-IV): sequencing the most valuable type-strain genomes for metagenomic binning, comparative biology and taxonomic classification.</title>
        <authorList>
            <person name="Goeker M."/>
        </authorList>
    </citation>
    <scope>NUCLEOTIDE SEQUENCE [LARGE SCALE GENOMIC DNA]</scope>
    <source>
        <strain evidence="16 17">DSM 25924</strain>
    </source>
</reference>
<name>A0ABT9LYJ4_9BACL</name>
<dbReference type="SMART" id="SM00480">
    <property type="entry name" value="POL3Bc"/>
    <property type="match status" value="1"/>
</dbReference>
<dbReference type="Pfam" id="PF00712">
    <property type="entry name" value="DNA_pol3_beta"/>
    <property type="match status" value="1"/>
</dbReference>
<evidence type="ECO:0000256" key="2">
    <source>
        <dbReference type="ARBA" id="ARBA00010752"/>
    </source>
</evidence>
<dbReference type="PANTHER" id="PTHR30478">
    <property type="entry name" value="DNA POLYMERASE III SUBUNIT BETA"/>
    <property type="match status" value="1"/>
</dbReference>
<dbReference type="NCBIfam" id="TIGR00663">
    <property type="entry name" value="dnan"/>
    <property type="match status" value="1"/>
</dbReference>
<evidence type="ECO:0000256" key="11">
    <source>
        <dbReference type="ARBA" id="ARBA00033275"/>
    </source>
</evidence>
<evidence type="ECO:0000256" key="12">
    <source>
        <dbReference type="ARBA" id="ARBA00033276"/>
    </source>
</evidence>
<evidence type="ECO:0000256" key="7">
    <source>
        <dbReference type="ARBA" id="ARBA00022705"/>
    </source>
</evidence>
<dbReference type="Gene3D" id="3.70.10.10">
    <property type="match status" value="1"/>
</dbReference>
<dbReference type="EMBL" id="JAURUO010000013">
    <property type="protein sequence ID" value="MDP9729331.1"/>
    <property type="molecule type" value="Genomic_DNA"/>
</dbReference>
<dbReference type="GO" id="GO:0003887">
    <property type="term" value="F:DNA-directed DNA polymerase activity"/>
    <property type="evidence" value="ECO:0007669"/>
    <property type="project" value="UniProtKB-EC"/>
</dbReference>
<evidence type="ECO:0000256" key="9">
    <source>
        <dbReference type="ARBA" id="ARBA00023125"/>
    </source>
</evidence>
<organism evidence="16 17">
    <name type="scientific">Alicyclobacillus tolerans</name>
    <dbReference type="NCBI Taxonomy" id="90970"/>
    <lineage>
        <taxon>Bacteria</taxon>
        <taxon>Bacillati</taxon>
        <taxon>Bacillota</taxon>
        <taxon>Bacilli</taxon>
        <taxon>Bacillales</taxon>
        <taxon>Alicyclobacillaceae</taxon>
        <taxon>Alicyclobacillus</taxon>
    </lineage>
</organism>
<protein>
    <recommendedName>
        <fullName evidence="3">Beta sliding clamp</fullName>
    </recommendedName>
    <alternativeName>
        <fullName evidence="12">Beta-clamp processivity factor</fullName>
    </alternativeName>
    <alternativeName>
        <fullName evidence="10">DNA polymerase III beta sliding clamp subunit</fullName>
    </alternativeName>
    <alternativeName>
        <fullName evidence="11">DNA polymerase III subunit beta</fullName>
    </alternativeName>
</protein>
<proteinExistence type="inferred from homology"/>
<evidence type="ECO:0000256" key="1">
    <source>
        <dbReference type="ARBA" id="ARBA00004496"/>
    </source>
</evidence>
<comment type="subcellular location">
    <subcellularLocation>
        <location evidence="1">Cytoplasm</location>
    </subcellularLocation>
</comment>
<keyword evidence="8" id="KW-0239">DNA-directed DNA polymerase</keyword>
<keyword evidence="17" id="KW-1185">Reference proteome</keyword>
<keyword evidence="4" id="KW-0963">Cytoplasm</keyword>
<keyword evidence="5 16" id="KW-0808">Transferase</keyword>
<evidence type="ECO:0000256" key="8">
    <source>
        <dbReference type="ARBA" id="ARBA00022932"/>
    </source>
</evidence>